<feature type="signal peptide" evidence="2">
    <location>
        <begin position="1"/>
        <end position="20"/>
    </location>
</feature>
<evidence type="ECO:0000313" key="4">
    <source>
        <dbReference type="EMBL" id="GBN07633.1"/>
    </source>
</evidence>
<dbReference type="EMBL" id="BGPR01116621">
    <property type="protein sequence ID" value="GBN07616.1"/>
    <property type="molecule type" value="Genomic_DNA"/>
</dbReference>
<feature type="chain" id="PRO_5036362108" evidence="2">
    <location>
        <begin position="21"/>
        <end position="219"/>
    </location>
</feature>
<reference evidence="4 5" key="1">
    <citation type="journal article" date="2019" name="Sci. Rep.">
        <title>Orb-weaving spider Araneus ventricosus genome elucidates the spidroin gene catalogue.</title>
        <authorList>
            <person name="Kono N."/>
            <person name="Nakamura H."/>
            <person name="Ohtoshi R."/>
            <person name="Moran D.A.P."/>
            <person name="Shinohara A."/>
            <person name="Yoshida Y."/>
            <person name="Fujiwara M."/>
            <person name="Mori M."/>
            <person name="Tomita M."/>
            <person name="Arakawa K."/>
        </authorList>
    </citation>
    <scope>NUCLEOTIDE SEQUENCE [LARGE SCALE GENOMIC DNA]</scope>
</reference>
<keyword evidence="2" id="KW-0732">Signal</keyword>
<proteinExistence type="predicted"/>
<dbReference type="EMBL" id="BGPR01116625">
    <property type="protein sequence ID" value="GBN07633.1"/>
    <property type="molecule type" value="Genomic_DNA"/>
</dbReference>
<keyword evidence="5" id="KW-1185">Reference proteome</keyword>
<dbReference type="OrthoDB" id="410404at2759"/>
<dbReference type="AlphaFoldDB" id="A0A4Y2L1J7"/>
<name>A0A4Y2L1J7_ARAVE</name>
<evidence type="ECO:0000256" key="1">
    <source>
        <dbReference type="SAM" id="MobiDB-lite"/>
    </source>
</evidence>
<evidence type="ECO:0000313" key="3">
    <source>
        <dbReference type="EMBL" id="GBN07616.1"/>
    </source>
</evidence>
<gene>
    <name evidence="3" type="ORF">AVEN_160161_1</name>
    <name evidence="4" type="ORF">AVEN_205783_1</name>
</gene>
<organism evidence="4 5">
    <name type="scientific">Araneus ventricosus</name>
    <name type="common">Orbweaver spider</name>
    <name type="synonym">Epeira ventricosa</name>
    <dbReference type="NCBI Taxonomy" id="182803"/>
    <lineage>
        <taxon>Eukaryota</taxon>
        <taxon>Metazoa</taxon>
        <taxon>Ecdysozoa</taxon>
        <taxon>Arthropoda</taxon>
        <taxon>Chelicerata</taxon>
        <taxon>Arachnida</taxon>
        <taxon>Araneae</taxon>
        <taxon>Araneomorphae</taxon>
        <taxon>Entelegynae</taxon>
        <taxon>Araneoidea</taxon>
        <taxon>Araneidae</taxon>
        <taxon>Araneus</taxon>
    </lineage>
</organism>
<dbReference type="Proteomes" id="UP000499080">
    <property type="component" value="Unassembled WGS sequence"/>
</dbReference>
<sequence length="219" mass="25332">MRLYKTLILPVLLYASETWTLNVDVERALETFERKVLRTIFGPVQEQGCWRTRYNFELYRLYKEPQITQIIRERSFRIIRVFQLSVRSLSVIKPDNRECPVLENNDVSMSKLMECILRCRSLYSKGDGLDGGGDHAHGPGQRVPAPRDGHQRDVYSRIPAEYRQPDRQVRPGQVEAQGARVPDLYVKSLMDSNPESLVARKLGPLFRSSVLEESHSKSR</sequence>
<feature type="region of interest" description="Disordered" evidence="1">
    <location>
        <begin position="130"/>
        <end position="150"/>
    </location>
</feature>
<comment type="caution">
    <text evidence="4">The sequence shown here is derived from an EMBL/GenBank/DDBJ whole genome shotgun (WGS) entry which is preliminary data.</text>
</comment>
<accession>A0A4Y2L1J7</accession>
<protein>
    <submittedName>
        <fullName evidence="4">Uncharacterized protein</fullName>
    </submittedName>
</protein>
<evidence type="ECO:0000313" key="5">
    <source>
        <dbReference type="Proteomes" id="UP000499080"/>
    </source>
</evidence>
<evidence type="ECO:0000256" key="2">
    <source>
        <dbReference type="SAM" id="SignalP"/>
    </source>
</evidence>